<dbReference type="Gene3D" id="3.10.20.90">
    <property type="entry name" value="Phosphatidylinositol 3-kinase Catalytic Subunit, Chain A, domain 1"/>
    <property type="match status" value="1"/>
</dbReference>
<dbReference type="InterPro" id="IPR053198">
    <property type="entry name" value="Gynoecium_Dev_Regulator"/>
</dbReference>
<sequence length="269" mass="29225">MVSSPKPSTTEERKTFRVSSSRERLMESKPGQNIKLLCSYGGKIRPRTTDGELRYVGGHTRVLTVHRSISFSELMVKLTEFCGSSVILKCQLPKGDLETLISITNDEDLANIIEEYDRASLKLAHPMKIKAVLLPPRSLKKVSSTPTLSSASSSASHSPARSPHTSAESLPYGAYRYGCNYRTPPLPAAPAATRSSMETIDCGVVDLTATITATEASGFVHIGSVNHRLTRDHDSFEALHVLLLAVDKGRRHCSVTCGDCGKGQKLEPS</sequence>
<accession>A0AAQ3NYE3</accession>
<feature type="region of interest" description="Disordered" evidence="1">
    <location>
        <begin position="144"/>
        <end position="167"/>
    </location>
</feature>
<organism evidence="3 4">
    <name type="scientific">Vigna mungo</name>
    <name type="common">Black gram</name>
    <name type="synonym">Phaseolus mungo</name>
    <dbReference type="NCBI Taxonomy" id="3915"/>
    <lineage>
        <taxon>Eukaryota</taxon>
        <taxon>Viridiplantae</taxon>
        <taxon>Streptophyta</taxon>
        <taxon>Embryophyta</taxon>
        <taxon>Tracheophyta</taxon>
        <taxon>Spermatophyta</taxon>
        <taxon>Magnoliopsida</taxon>
        <taxon>eudicotyledons</taxon>
        <taxon>Gunneridae</taxon>
        <taxon>Pentapetalae</taxon>
        <taxon>rosids</taxon>
        <taxon>fabids</taxon>
        <taxon>Fabales</taxon>
        <taxon>Fabaceae</taxon>
        <taxon>Papilionoideae</taxon>
        <taxon>50 kb inversion clade</taxon>
        <taxon>NPAAA clade</taxon>
        <taxon>indigoferoid/millettioid clade</taxon>
        <taxon>Phaseoleae</taxon>
        <taxon>Vigna</taxon>
    </lineage>
</organism>
<reference evidence="3 4" key="1">
    <citation type="journal article" date="2023" name="Life. Sci Alliance">
        <title>Evolutionary insights into 3D genome organization and epigenetic landscape of Vigna mungo.</title>
        <authorList>
            <person name="Junaid A."/>
            <person name="Singh B."/>
            <person name="Bhatia S."/>
        </authorList>
    </citation>
    <scope>NUCLEOTIDE SEQUENCE [LARGE SCALE GENOMIC DNA]</scope>
    <source>
        <strain evidence="3">Urdbean</strain>
    </source>
</reference>
<keyword evidence="4" id="KW-1185">Reference proteome</keyword>
<dbReference type="Pfam" id="PF00564">
    <property type="entry name" value="PB1"/>
    <property type="match status" value="1"/>
</dbReference>
<dbReference type="CDD" id="cd06410">
    <property type="entry name" value="PB1_UP2"/>
    <property type="match status" value="1"/>
</dbReference>
<dbReference type="Proteomes" id="UP001374535">
    <property type="component" value="Chromosome 2"/>
</dbReference>
<dbReference type="PANTHER" id="PTHR31066">
    <property type="entry name" value="OS05G0427100 PROTEIN-RELATED"/>
    <property type="match status" value="1"/>
</dbReference>
<proteinExistence type="predicted"/>
<gene>
    <name evidence="3" type="ORF">V8G54_005651</name>
</gene>
<protein>
    <recommendedName>
        <fullName evidence="2">PB1 domain-containing protein</fullName>
    </recommendedName>
</protein>
<dbReference type="InterPro" id="IPR000270">
    <property type="entry name" value="PB1_dom"/>
</dbReference>
<name>A0AAQ3NYE3_VIGMU</name>
<evidence type="ECO:0000313" key="4">
    <source>
        <dbReference type="Proteomes" id="UP001374535"/>
    </source>
</evidence>
<feature type="compositionally biased region" description="Basic and acidic residues" evidence="1">
    <location>
        <begin position="9"/>
        <end position="24"/>
    </location>
</feature>
<dbReference type="PANTHER" id="PTHR31066:SF66">
    <property type="entry name" value="PB1 DOMAIN-CONTAINING PROTEIN"/>
    <property type="match status" value="1"/>
</dbReference>
<evidence type="ECO:0000259" key="2">
    <source>
        <dbReference type="SMART" id="SM00666"/>
    </source>
</evidence>
<evidence type="ECO:0000313" key="3">
    <source>
        <dbReference type="EMBL" id="WVZ18329.1"/>
    </source>
</evidence>
<dbReference type="SMART" id="SM00666">
    <property type="entry name" value="PB1"/>
    <property type="match status" value="1"/>
</dbReference>
<dbReference type="AlphaFoldDB" id="A0AAQ3NYE3"/>
<evidence type="ECO:0000256" key="1">
    <source>
        <dbReference type="SAM" id="MobiDB-lite"/>
    </source>
</evidence>
<feature type="domain" description="PB1" evidence="2">
    <location>
        <begin position="48"/>
        <end position="136"/>
    </location>
</feature>
<dbReference type="EMBL" id="CP144699">
    <property type="protein sequence ID" value="WVZ18329.1"/>
    <property type="molecule type" value="Genomic_DNA"/>
</dbReference>
<feature type="region of interest" description="Disordered" evidence="1">
    <location>
        <begin position="1"/>
        <end position="24"/>
    </location>
</feature>
<dbReference type="SUPFAM" id="SSF54277">
    <property type="entry name" value="CAD &amp; PB1 domains"/>
    <property type="match status" value="1"/>
</dbReference>